<dbReference type="InterPro" id="IPR058787">
    <property type="entry name" value="ApnL_M"/>
</dbReference>
<evidence type="ECO:0000259" key="2">
    <source>
        <dbReference type="Pfam" id="PF25838"/>
    </source>
</evidence>
<proteinExistence type="predicted"/>
<reference evidence="3 4" key="1">
    <citation type="submission" date="2019-02" db="EMBL/GenBank/DDBJ databases">
        <title>Arundinibacter roseus gen. nov., sp. nov., a new member of the family Cytophagaceae.</title>
        <authorList>
            <person name="Szuroczki S."/>
            <person name="Khayer B."/>
            <person name="Sproer C."/>
            <person name="Toumi M."/>
            <person name="Szabo A."/>
            <person name="Felfoldi T."/>
            <person name="Schumann P."/>
            <person name="Toth E."/>
        </authorList>
    </citation>
    <scope>NUCLEOTIDE SEQUENCE [LARGE SCALE GENOMIC DNA]</scope>
    <source>
        <strain evidence="3 4">DMA-k-7a</strain>
    </source>
</reference>
<feature type="domain" description="D-apionate lactonase TIM barrel" evidence="2">
    <location>
        <begin position="256"/>
        <end position="510"/>
    </location>
</feature>
<dbReference type="EMBL" id="SMJU01000020">
    <property type="protein sequence ID" value="TDB59546.1"/>
    <property type="molecule type" value="Genomic_DNA"/>
</dbReference>
<protein>
    <submittedName>
        <fullName evidence="3">Uncharacterized protein</fullName>
    </submittedName>
</protein>
<evidence type="ECO:0000313" key="3">
    <source>
        <dbReference type="EMBL" id="TDB59546.1"/>
    </source>
</evidence>
<evidence type="ECO:0000259" key="1">
    <source>
        <dbReference type="Pfam" id="PF25837"/>
    </source>
</evidence>
<dbReference type="Pfam" id="PF25837">
    <property type="entry name" value="Apionate_lact_N"/>
    <property type="match status" value="1"/>
</dbReference>
<dbReference type="Pfam" id="PF25838">
    <property type="entry name" value="Apionate_lact_M"/>
    <property type="match status" value="1"/>
</dbReference>
<evidence type="ECO:0000313" key="4">
    <source>
        <dbReference type="Proteomes" id="UP000295706"/>
    </source>
</evidence>
<dbReference type="OrthoDB" id="931854at2"/>
<name>A0A4R4JZG9_9BACT</name>
<dbReference type="Proteomes" id="UP000295706">
    <property type="component" value="Unassembled WGS sequence"/>
</dbReference>
<sequence>MNSSGYFGTKDKLPPLISLRAGPVVCTYELGKLRYIYHQDEELLRMVYVAVRDQEWNTIPYSIEKENIVNTQNSFSIRYTALFKQKEVSYRAEVELIGNSDGEISCSLQGTAESDFLRNRIGFCVLHPIDSCVGQPVEITQPDGKTYAGTFPDLISPHQPFLKIAALGWHTRTGFEAQLRFEGDEFETEDQRNWTDHSFKTYSTPLRLVKPVAIKKGDQIWQKVVFQPVSNLPFVSQVKIQCIDITEHGTVPFPALGLARNALTLTPQDISRLHQVPFDHYRYTINLAEVDWIQDFRRVYADARLLFTSLELVVEFGHNVWQELVELVTELTAKSTQISSILVVPLWDGKNSGQFEMVYDVLKKYFPAIPVGYGTQQFFAELNRNRPTHEAFDFVSFSVNPQVHAFDFRTIIENCEAQAYTIHTAQSFVDSTKSIHCSPLTFRVRDSAYAHDPRLHTDFAAAYMLLSLRYLAGVSQLTLFETHGENGLMPAAGDESRRKTFPVFDYLKQIKLFKPTLLGLTHSSNPRCCDCLLLQNEAGEKRYYVINFSTQKCKIRLNESDRILQLLPESISLWDGKEHRVC</sequence>
<dbReference type="AlphaFoldDB" id="A0A4R4JZG9"/>
<comment type="caution">
    <text evidence="3">The sequence shown here is derived from an EMBL/GenBank/DDBJ whole genome shotgun (WGS) entry which is preliminary data.</text>
</comment>
<keyword evidence="4" id="KW-1185">Reference proteome</keyword>
<accession>A0A4R4JZG9</accession>
<dbReference type="InterPro" id="IPR058788">
    <property type="entry name" value="ApnL_N"/>
</dbReference>
<gene>
    <name evidence="3" type="ORF">EZE20_22355</name>
</gene>
<dbReference type="RefSeq" id="WP_132121951.1">
    <property type="nucleotide sequence ID" value="NZ_SMJU01000020.1"/>
</dbReference>
<organism evidence="3 4">
    <name type="scientific">Arundinibacter roseus</name>
    <dbReference type="NCBI Taxonomy" id="2070510"/>
    <lineage>
        <taxon>Bacteria</taxon>
        <taxon>Pseudomonadati</taxon>
        <taxon>Bacteroidota</taxon>
        <taxon>Cytophagia</taxon>
        <taxon>Cytophagales</taxon>
        <taxon>Spirosomataceae</taxon>
        <taxon>Arundinibacter</taxon>
    </lineage>
</organism>
<feature type="domain" description="D-apionate lactonase N-terminal" evidence="1">
    <location>
        <begin position="6"/>
        <end position="227"/>
    </location>
</feature>